<dbReference type="AlphaFoldDB" id="A0A2P2N8R7"/>
<name>A0A2P2N8R7_RHIMU</name>
<proteinExistence type="predicted"/>
<accession>A0A2P2N8R7</accession>
<dbReference type="EMBL" id="GGEC01058403">
    <property type="protein sequence ID" value="MBX38887.1"/>
    <property type="molecule type" value="Transcribed_RNA"/>
</dbReference>
<evidence type="ECO:0000313" key="1">
    <source>
        <dbReference type="EMBL" id="MBX38887.1"/>
    </source>
</evidence>
<organism evidence="1">
    <name type="scientific">Rhizophora mucronata</name>
    <name type="common">Asiatic mangrove</name>
    <dbReference type="NCBI Taxonomy" id="61149"/>
    <lineage>
        <taxon>Eukaryota</taxon>
        <taxon>Viridiplantae</taxon>
        <taxon>Streptophyta</taxon>
        <taxon>Embryophyta</taxon>
        <taxon>Tracheophyta</taxon>
        <taxon>Spermatophyta</taxon>
        <taxon>Magnoliopsida</taxon>
        <taxon>eudicotyledons</taxon>
        <taxon>Gunneridae</taxon>
        <taxon>Pentapetalae</taxon>
        <taxon>rosids</taxon>
        <taxon>fabids</taxon>
        <taxon>Malpighiales</taxon>
        <taxon>Rhizophoraceae</taxon>
        <taxon>Rhizophora</taxon>
    </lineage>
</organism>
<reference evidence="1" key="1">
    <citation type="submission" date="2018-02" db="EMBL/GenBank/DDBJ databases">
        <title>Rhizophora mucronata_Transcriptome.</title>
        <authorList>
            <person name="Meera S.P."/>
            <person name="Sreeshan A."/>
            <person name="Augustine A."/>
        </authorList>
    </citation>
    <scope>NUCLEOTIDE SEQUENCE</scope>
    <source>
        <tissue evidence="1">Leaf</tissue>
    </source>
</reference>
<sequence length="26" mass="3184">MRIQDRNKPNYPHCLIIIQAKFQISR</sequence>
<protein>
    <submittedName>
        <fullName evidence="1">Uncharacterized protein</fullName>
    </submittedName>
</protein>